<keyword evidence="3" id="KW-1185">Reference proteome</keyword>
<dbReference type="OrthoDB" id="581815at2"/>
<gene>
    <name evidence="2" type="ORF">SAMN05660235_02548</name>
</gene>
<dbReference type="EMBL" id="FNBU01000024">
    <property type="protein sequence ID" value="SDF72721.1"/>
    <property type="molecule type" value="Genomic_DNA"/>
</dbReference>
<dbReference type="RefSeq" id="WP_093691450.1">
    <property type="nucleotide sequence ID" value="NZ_FNBU01000024.1"/>
</dbReference>
<feature type="chain" id="PRO_5039428237" evidence="1">
    <location>
        <begin position="21"/>
        <end position="305"/>
    </location>
</feature>
<protein>
    <submittedName>
        <fullName evidence="2">Uncharacterized protein</fullName>
    </submittedName>
</protein>
<dbReference type="STRING" id="1123285.SAMN05660235_02548"/>
<feature type="signal peptide" evidence="1">
    <location>
        <begin position="1"/>
        <end position="20"/>
    </location>
</feature>
<sequence>MRKLLICLLAMLTMIMPVAAAQEMAADTTILAKMMAVEKIIYGSEQTGALIERLARMEKDIFGQEQKEALLTRLDKLYGYTCVTTAAAPSFVTSLNAVEWTLTHSVSGDAGKARIESVERLMLGNAQTGTLDERLKRLSRLAYGDSHPTVNQVTVMKDTLVKIKIVTPLDTRKSRPGDIVTFTAAEDVYVDGVLVIARGALGTGKVTKVEPAKNFGRDAKLEVTFDAIQAVDNATVDTILGDKAKEETKSLAKAAGATVAGLAILGPVGVVGGAFVQGKEITIPAGSELYIQTKSEMDIYGIKVK</sequence>
<dbReference type="Proteomes" id="UP000243333">
    <property type="component" value="Unassembled WGS sequence"/>
</dbReference>
<name>A0A1G7NFN0_9FIRM</name>
<keyword evidence="1" id="KW-0732">Signal</keyword>
<proteinExistence type="predicted"/>
<reference evidence="3" key="1">
    <citation type="submission" date="2016-10" db="EMBL/GenBank/DDBJ databases">
        <authorList>
            <person name="Varghese N."/>
            <person name="Submissions S."/>
        </authorList>
    </citation>
    <scope>NUCLEOTIDE SEQUENCE [LARGE SCALE GENOMIC DNA]</scope>
    <source>
        <strain evidence="3">DSM 23256</strain>
    </source>
</reference>
<evidence type="ECO:0000256" key="1">
    <source>
        <dbReference type="SAM" id="SignalP"/>
    </source>
</evidence>
<evidence type="ECO:0000313" key="3">
    <source>
        <dbReference type="Proteomes" id="UP000243333"/>
    </source>
</evidence>
<evidence type="ECO:0000313" key="2">
    <source>
        <dbReference type="EMBL" id="SDF72721.1"/>
    </source>
</evidence>
<accession>A0A1G7NFN0</accession>
<dbReference type="AlphaFoldDB" id="A0A1G7NFN0"/>
<organism evidence="2 3">
    <name type="scientific">Sporolituus thermophilus DSM 23256</name>
    <dbReference type="NCBI Taxonomy" id="1123285"/>
    <lineage>
        <taxon>Bacteria</taxon>
        <taxon>Bacillati</taxon>
        <taxon>Bacillota</taxon>
        <taxon>Negativicutes</taxon>
        <taxon>Selenomonadales</taxon>
        <taxon>Sporomusaceae</taxon>
        <taxon>Sporolituus</taxon>
    </lineage>
</organism>